<name>A0AAD6HN06_9EURO</name>
<reference evidence="5" key="1">
    <citation type="journal article" date="2023" name="IMA Fungus">
        <title>Comparative genomic study of the Penicillium genus elucidates a diverse pangenome and 15 lateral gene transfer events.</title>
        <authorList>
            <person name="Petersen C."/>
            <person name="Sorensen T."/>
            <person name="Nielsen M.R."/>
            <person name="Sondergaard T.E."/>
            <person name="Sorensen J.L."/>
            <person name="Fitzpatrick D.A."/>
            <person name="Frisvad J.C."/>
            <person name="Nielsen K.L."/>
        </authorList>
    </citation>
    <scope>NUCLEOTIDE SEQUENCE</scope>
    <source>
        <strain evidence="5">IBT 17514</strain>
    </source>
</reference>
<dbReference type="PROSITE" id="PS51891">
    <property type="entry name" value="CENP_V_GFA"/>
    <property type="match status" value="1"/>
</dbReference>
<dbReference type="EMBL" id="JAQJAN010000006">
    <property type="protein sequence ID" value="KAJ5727429.1"/>
    <property type="molecule type" value="Genomic_DNA"/>
</dbReference>
<dbReference type="PANTHER" id="PTHR28620:SF1">
    <property type="entry name" value="CENP-V_GFA DOMAIN-CONTAINING PROTEIN"/>
    <property type="match status" value="1"/>
</dbReference>
<sequence>MADKSLKSTCHCGAIAVTLPQEPKEINECQCTICRRYAAAWAYYKVNEVKIDKKEGAKLSQYSWGDREISFNFCENCGCMCYWWPMKEKESDGSVANFGVNTRNMDPMEIFHVNRKIDNSYLFRPLNDNTQSHEQDRATY</sequence>
<dbReference type="PANTHER" id="PTHR28620">
    <property type="entry name" value="CENTROMERE PROTEIN V"/>
    <property type="match status" value="1"/>
</dbReference>
<evidence type="ECO:0000256" key="3">
    <source>
        <dbReference type="ARBA" id="ARBA00022833"/>
    </source>
</evidence>
<proteinExistence type="inferred from homology"/>
<keyword evidence="6" id="KW-1185">Reference proteome</keyword>
<evidence type="ECO:0000256" key="1">
    <source>
        <dbReference type="ARBA" id="ARBA00005495"/>
    </source>
</evidence>
<feature type="domain" description="CENP-V/GFA" evidence="4">
    <location>
        <begin position="6"/>
        <end position="118"/>
    </location>
</feature>
<dbReference type="SUPFAM" id="SSF51316">
    <property type="entry name" value="Mss4-like"/>
    <property type="match status" value="1"/>
</dbReference>
<comment type="similarity">
    <text evidence="1">Belongs to the Gfa family.</text>
</comment>
<dbReference type="GO" id="GO:0046872">
    <property type="term" value="F:metal ion binding"/>
    <property type="evidence" value="ECO:0007669"/>
    <property type="project" value="UniProtKB-KW"/>
</dbReference>
<evidence type="ECO:0000256" key="2">
    <source>
        <dbReference type="ARBA" id="ARBA00022723"/>
    </source>
</evidence>
<keyword evidence="3" id="KW-0862">Zinc</keyword>
<protein>
    <recommendedName>
        <fullName evidence="4">CENP-V/GFA domain-containing protein</fullName>
    </recommendedName>
</protein>
<gene>
    <name evidence="5" type="ORF">N7493_005249</name>
</gene>
<evidence type="ECO:0000259" key="4">
    <source>
        <dbReference type="PROSITE" id="PS51891"/>
    </source>
</evidence>
<dbReference type="Proteomes" id="UP001215712">
    <property type="component" value="Unassembled WGS sequence"/>
</dbReference>
<dbReference type="AlphaFoldDB" id="A0AAD6HN06"/>
<organism evidence="5 6">
    <name type="scientific">Penicillium malachiteum</name>
    <dbReference type="NCBI Taxonomy" id="1324776"/>
    <lineage>
        <taxon>Eukaryota</taxon>
        <taxon>Fungi</taxon>
        <taxon>Dikarya</taxon>
        <taxon>Ascomycota</taxon>
        <taxon>Pezizomycotina</taxon>
        <taxon>Eurotiomycetes</taxon>
        <taxon>Eurotiomycetidae</taxon>
        <taxon>Eurotiales</taxon>
        <taxon>Aspergillaceae</taxon>
        <taxon>Penicillium</taxon>
    </lineage>
</organism>
<dbReference type="Gene3D" id="2.170.150.70">
    <property type="match status" value="1"/>
</dbReference>
<dbReference type="InterPro" id="IPR011057">
    <property type="entry name" value="Mss4-like_sf"/>
</dbReference>
<dbReference type="InterPro" id="IPR006913">
    <property type="entry name" value="CENP-V/GFA"/>
</dbReference>
<dbReference type="InterPro" id="IPR052355">
    <property type="entry name" value="CENP-V-like"/>
</dbReference>
<accession>A0AAD6HN06</accession>
<reference evidence="5" key="2">
    <citation type="submission" date="2023-01" db="EMBL/GenBank/DDBJ databases">
        <authorList>
            <person name="Petersen C."/>
        </authorList>
    </citation>
    <scope>NUCLEOTIDE SEQUENCE</scope>
    <source>
        <strain evidence="5">IBT 17514</strain>
    </source>
</reference>
<dbReference type="GO" id="GO:0016846">
    <property type="term" value="F:carbon-sulfur lyase activity"/>
    <property type="evidence" value="ECO:0007669"/>
    <property type="project" value="InterPro"/>
</dbReference>
<keyword evidence="2" id="KW-0479">Metal-binding</keyword>
<comment type="caution">
    <text evidence="5">The sequence shown here is derived from an EMBL/GenBank/DDBJ whole genome shotgun (WGS) entry which is preliminary data.</text>
</comment>
<evidence type="ECO:0000313" key="6">
    <source>
        <dbReference type="Proteomes" id="UP001215712"/>
    </source>
</evidence>
<dbReference type="Pfam" id="PF04828">
    <property type="entry name" value="GFA"/>
    <property type="match status" value="1"/>
</dbReference>
<evidence type="ECO:0000313" key="5">
    <source>
        <dbReference type="EMBL" id="KAJ5727429.1"/>
    </source>
</evidence>